<sequence>MSDQAADSDHGTDGTGGQSVYNYKASWISHWKHTSFKPSIKKHNDLPLSNGLDNDGSDLKQHVSHCGTEKATQGLRELSEVGKVDIMDKSLKMSAIKLGKESLDGQPSLVFNVSQNQESDVAINNNWGKSYPNEVKCQLYPRSGNETLTLGRSKWVHPETECNHLQPKGILWDHEQLVRSHGFLEKNSLAASTSFQPDVRSTSNIEPHGFNSEGAEIQSFMCHQEEIDQSILRETSTSHNQLPTFLNKQCQKGEDDCGIRLLQSRVSHPEVMKSVKGYHECSSVPRIPFSVLDVETMRILTSIDSMEDLPSSPPKFSQTTREFFITKKNDVNLSSLGQVLRDSKDSSRLKGKMSGDFLTLSPSFSFQGQHDVNLQPLWRSSTDSEGGENAGNVKTSAVCLQNESSTETDAMELDFFQKRQLSGIPVSPPNQKIEEPQNSSTSQTPIASAREETVERIANTNTDLPDINQEPFTVPVAASLVDERETSPSRTLSLDAEHLLSHAEQPTDSKSTACPDAHLGTELRSRWIKRLRVGSSDSLDHATKRSKTGESSSQEKVKEIFSKSLKCSMTSSGPSEGRCQVKPCRALDQTVMLLKNGDSSSSTDLVRKSHDITLSHSWIQRWAKNGAASPKRKPKTMALCEPKSSKEALDEYQKKQFPSIAAMALMGKTMSGFHPCEFKRRGSLIVWNT</sequence>
<keyword evidence="3" id="KW-1185">Reference proteome</keyword>
<dbReference type="PANTHER" id="PTHR36062:SF1">
    <property type="entry name" value="OS01G0687300 PROTEIN"/>
    <property type="match status" value="1"/>
</dbReference>
<accession>A0AAV5KA10</accession>
<evidence type="ECO:0008006" key="4">
    <source>
        <dbReference type="Google" id="ProtNLM"/>
    </source>
</evidence>
<feature type="compositionally biased region" description="Polar residues" evidence="1">
    <location>
        <begin position="436"/>
        <end position="446"/>
    </location>
</feature>
<comment type="caution">
    <text evidence="2">The sequence shown here is derived from an EMBL/GenBank/DDBJ whole genome shotgun (WGS) entry which is preliminary data.</text>
</comment>
<feature type="region of interest" description="Disordered" evidence="1">
    <location>
        <begin position="536"/>
        <end position="555"/>
    </location>
</feature>
<dbReference type="InterPro" id="IPR037476">
    <property type="entry name" value="PCH1"/>
</dbReference>
<proteinExistence type="predicted"/>
<reference evidence="2 3" key="1">
    <citation type="journal article" date="2021" name="Commun. Biol.">
        <title>The genome of Shorea leprosula (Dipterocarpaceae) highlights the ecological relevance of drought in aseasonal tropical rainforests.</title>
        <authorList>
            <person name="Ng K.K.S."/>
            <person name="Kobayashi M.J."/>
            <person name="Fawcett J.A."/>
            <person name="Hatakeyama M."/>
            <person name="Paape T."/>
            <person name="Ng C.H."/>
            <person name="Ang C.C."/>
            <person name="Tnah L.H."/>
            <person name="Lee C.T."/>
            <person name="Nishiyama T."/>
            <person name="Sese J."/>
            <person name="O'Brien M.J."/>
            <person name="Copetti D."/>
            <person name="Mohd Noor M.I."/>
            <person name="Ong R.C."/>
            <person name="Putra M."/>
            <person name="Sireger I.Z."/>
            <person name="Indrioko S."/>
            <person name="Kosugi Y."/>
            <person name="Izuno A."/>
            <person name="Isagi Y."/>
            <person name="Lee S.L."/>
            <person name="Shimizu K.K."/>
        </authorList>
    </citation>
    <scope>NUCLEOTIDE SEQUENCE [LARGE SCALE GENOMIC DNA]</scope>
    <source>
        <strain evidence="2">214</strain>
    </source>
</reference>
<organism evidence="2 3">
    <name type="scientific">Rubroshorea leprosula</name>
    <dbReference type="NCBI Taxonomy" id="152421"/>
    <lineage>
        <taxon>Eukaryota</taxon>
        <taxon>Viridiplantae</taxon>
        <taxon>Streptophyta</taxon>
        <taxon>Embryophyta</taxon>
        <taxon>Tracheophyta</taxon>
        <taxon>Spermatophyta</taxon>
        <taxon>Magnoliopsida</taxon>
        <taxon>eudicotyledons</taxon>
        <taxon>Gunneridae</taxon>
        <taxon>Pentapetalae</taxon>
        <taxon>rosids</taxon>
        <taxon>malvids</taxon>
        <taxon>Malvales</taxon>
        <taxon>Dipterocarpaceae</taxon>
        <taxon>Rubroshorea</taxon>
    </lineage>
</organism>
<name>A0AAV5KA10_9ROSI</name>
<gene>
    <name evidence="2" type="ORF">SLEP1_g31142</name>
</gene>
<protein>
    <recommendedName>
        <fullName evidence="4">F-box protein</fullName>
    </recommendedName>
</protein>
<evidence type="ECO:0000256" key="1">
    <source>
        <dbReference type="SAM" id="MobiDB-lite"/>
    </source>
</evidence>
<dbReference type="PANTHER" id="PTHR36062">
    <property type="entry name" value="OS01G0687300 PROTEIN"/>
    <property type="match status" value="1"/>
</dbReference>
<dbReference type="AlphaFoldDB" id="A0AAV5KA10"/>
<evidence type="ECO:0000313" key="2">
    <source>
        <dbReference type="EMBL" id="GKV21134.1"/>
    </source>
</evidence>
<dbReference type="GO" id="GO:0010099">
    <property type="term" value="P:regulation of photomorphogenesis"/>
    <property type="evidence" value="ECO:0007669"/>
    <property type="project" value="InterPro"/>
</dbReference>
<dbReference type="EMBL" id="BPVZ01000056">
    <property type="protein sequence ID" value="GKV21134.1"/>
    <property type="molecule type" value="Genomic_DNA"/>
</dbReference>
<dbReference type="Proteomes" id="UP001054252">
    <property type="component" value="Unassembled WGS sequence"/>
</dbReference>
<evidence type="ECO:0000313" key="3">
    <source>
        <dbReference type="Proteomes" id="UP001054252"/>
    </source>
</evidence>
<feature type="region of interest" description="Disordered" evidence="1">
    <location>
        <begin position="422"/>
        <end position="449"/>
    </location>
</feature>